<evidence type="ECO:0000313" key="3">
    <source>
        <dbReference type="EMBL" id="MBB5435912.1"/>
    </source>
</evidence>
<name>A0A7W8VGU3_9ACTN</name>
<sequence length="188" mass="20004">MRPFFKAAVPAFALALLLAGCSGGEDAREGSQEQGDGAGQGSPGTVEAGEAIAEGTFSYPELDGEITFEIHSLQARGDLMQMDYSITPEEPASDAPSSPYLRSLLGAGTGANIYLIDMENLLRYETVADEDTEQLEPDPWETAIPYGEKTTLTAFFAAPRDGMKAADVYFYGFQPIMNVPVSGAGESE</sequence>
<protein>
    <recommendedName>
        <fullName evidence="5">Lipoprotein</fullName>
    </recommendedName>
</protein>
<proteinExistence type="predicted"/>
<keyword evidence="2" id="KW-0732">Signal</keyword>
<reference evidence="3 4" key="1">
    <citation type="submission" date="2020-08" db="EMBL/GenBank/DDBJ databases">
        <title>Sequencing the genomes of 1000 actinobacteria strains.</title>
        <authorList>
            <person name="Klenk H.-P."/>
        </authorList>
    </citation>
    <scope>NUCLEOTIDE SEQUENCE [LARGE SCALE GENOMIC DNA]</scope>
    <source>
        <strain evidence="3 4">DSM 44551</strain>
    </source>
</reference>
<comment type="caution">
    <text evidence="3">The sequence shown here is derived from an EMBL/GenBank/DDBJ whole genome shotgun (WGS) entry which is preliminary data.</text>
</comment>
<gene>
    <name evidence="3" type="ORF">HDA36_006060</name>
</gene>
<dbReference type="RefSeq" id="WP_184399094.1">
    <property type="nucleotide sequence ID" value="NZ_BAAAJD010000089.1"/>
</dbReference>
<feature type="signal peptide" evidence="2">
    <location>
        <begin position="1"/>
        <end position="27"/>
    </location>
</feature>
<evidence type="ECO:0000313" key="4">
    <source>
        <dbReference type="Proteomes" id="UP000572635"/>
    </source>
</evidence>
<dbReference type="EMBL" id="JACHDB010000002">
    <property type="protein sequence ID" value="MBB5435912.1"/>
    <property type="molecule type" value="Genomic_DNA"/>
</dbReference>
<evidence type="ECO:0008006" key="5">
    <source>
        <dbReference type="Google" id="ProtNLM"/>
    </source>
</evidence>
<dbReference type="PROSITE" id="PS51257">
    <property type="entry name" value="PROKAR_LIPOPROTEIN"/>
    <property type="match status" value="1"/>
</dbReference>
<dbReference type="Proteomes" id="UP000572635">
    <property type="component" value="Unassembled WGS sequence"/>
</dbReference>
<accession>A0A7W8VGU3</accession>
<evidence type="ECO:0000256" key="2">
    <source>
        <dbReference type="SAM" id="SignalP"/>
    </source>
</evidence>
<keyword evidence="4" id="KW-1185">Reference proteome</keyword>
<feature type="region of interest" description="Disordered" evidence="1">
    <location>
        <begin position="25"/>
        <end position="46"/>
    </location>
</feature>
<organism evidence="3 4">
    <name type="scientific">Nocardiopsis composta</name>
    <dbReference type="NCBI Taxonomy" id="157465"/>
    <lineage>
        <taxon>Bacteria</taxon>
        <taxon>Bacillati</taxon>
        <taxon>Actinomycetota</taxon>
        <taxon>Actinomycetes</taxon>
        <taxon>Streptosporangiales</taxon>
        <taxon>Nocardiopsidaceae</taxon>
        <taxon>Nocardiopsis</taxon>
    </lineage>
</organism>
<evidence type="ECO:0000256" key="1">
    <source>
        <dbReference type="SAM" id="MobiDB-lite"/>
    </source>
</evidence>
<feature type="chain" id="PRO_5030803228" description="Lipoprotein" evidence="2">
    <location>
        <begin position="28"/>
        <end position="188"/>
    </location>
</feature>
<dbReference type="AlphaFoldDB" id="A0A7W8VGU3"/>